<keyword evidence="3 9" id="KW-0812">Transmembrane</keyword>
<accession>A0A6G0W450</accession>
<evidence type="ECO:0000256" key="5">
    <source>
        <dbReference type="ARBA" id="ARBA00022989"/>
    </source>
</evidence>
<dbReference type="Pfam" id="PF05875">
    <property type="entry name" value="Ceramidase"/>
    <property type="match status" value="1"/>
</dbReference>
<comment type="caution">
    <text evidence="10">The sequence shown here is derived from an EMBL/GenBank/DDBJ whole genome shotgun (WGS) entry which is preliminary data.</text>
</comment>
<evidence type="ECO:0000313" key="10">
    <source>
        <dbReference type="EMBL" id="KAF0721787.1"/>
    </source>
</evidence>
<evidence type="ECO:0000256" key="4">
    <source>
        <dbReference type="ARBA" id="ARBA00022801"/>
    </source>
</evidence>
<keyword evidence="7" id="KW-0479">Metal-binding</keyword>
<dbReference type="InterPro" id="IPR008901">
    <property type="entry name" value="ACER"/>
</dbReference>
<comment type="similarity">
    <text evidence="2">Belongs to the alkaline ceramidase family.</text>
</comment>
<reference evidence="10 11" key="1">
    <citation type="submission" date="2019-07" db="EMBL/GenBank/DDBJ databases">
        <title>Genomics analysis of Aphanomyces spp. identifies a new class of oomycete effector associated with host adaptation.</title>
        <authorList>
            <person name="Gaulin E."/>
        </authorList>
    </citation>
    <scope>NUCLEOTIDE SEQUENCE [LARGE SCALE GENOMIC DNA]</scope>
    <source>
        <strain evidence="10 11">ATCC 201684</strain>
    </source>
</reference>
<evidence type="ECO:0000256" key="8">
    <source>
        <dbReference type="PIRSR" id="PIRSR608901-2"/>
    </source>
</evidence>
<dbReference type="GO" id="GO:0016811">
    <property type="term" value="F:hydrolase activity, acting on carbon-nitrogen (but not peptide) bonds, in linear amides"/>
    <property type="evidence" value="ECO:0007669"/>
    <property type="project" value="InterPro"/>
</dbReference>
<feature type="binding site" evidence="8">
    <location>
        <position position="218"/>
    </location>
    <ligand>
        <name>Zn(2+)</name>
        <dbReference type="ChEBI" id="CHEBI:29105"/>
        <note>catalytic</note>
    </ligand>
</feature>
<evidence type="ECO:0000313" key="11">
    <source>
        <dbReference type="Proteomes" id="UP000481153"/>
    </source>
</evidence>
<protein>
    <recommendedName>
        <fullName evidence="12">Alkaline ceramidase</fullName>
    </recommendedName>
</protein>
<dbReference type="Proteomes" id="UP000481153">
    <property type="component" value="Unassembled WGS sequence"/>
</dbReference>
<dbReference type="PANTHER" id="PTHR46187:SF3">
    <property type="entry name" value="ALKALINE CERAMIDASE 3"/>
    <property type="match status" value="1"/>
</dbReference>
<evidence type="ECO:0000256" key="1">
    <source>
        <dbReference type="ARBA" id="ARBA00004141"/>
    </source>
</evidence>
<dbReference type="GO" id="GO:0005789">
    <property type="term" value="C:endoplasmic reticulum membrane"/>
    <property type="evidence" value="ECO:0007669"/>
    <property type="project" value="TreeGrafter"/>
</dbReference>
<proteinExistence type="inferred from homology"/>
<keyword evidence="8" id="KW-0862">Zinc</keyword>
<evidence type="ECO:0000256" key="9">
    <source>
        <dbReference type="SAM" id="Phobius"/>
    </source>
</evidence>
<keyword evidence="7" id="KW-0106">Calcium</keyword>
<organism evidence="10 11">
    <name type="scientific">Aphanomyces euteiches</name>
    <dbReference type="NCBI Taxonomy" id="100861"/>
    <lineage>
        <taxon>Eukaryota</taxon>
        <taxon>Sar</taxon>
        <taxon>Stramenopiles</taxon>
        <taxon>Oomycota</taxon>
        <taxon>Saprolegniomycetes</taxon>
        <taxon>Saprolegniales</taxon>
        <taxon>Verrucalvaceae</taxon>
        <taxon>Aphanomyces</taxon>
    </lineage>
</organism>
<gene>
    <name evidence="10" type="ORF">Ae201684_018895</name>
</gene>
<feature type="binding site" evidence="8">
    <location>
        <position position="95"/>
    </location>
    <ligand>
        <name>Zn(2+)</name>
        <dbReference type="ChEBI" id="CHEBI:29105"/>
        <note>catalytic</note>
    </ligand>
</feature>
<evidence type="ECO:0000256" key="2">
    <source>
        <dbReference type="ARBA" id="ARBA00009780"/>
    </source>
</evidence>
<dbReference type="VEuPathDB" id="FungiDB:AeMF1_021241"/>
<dbReference type="GO" id="GO:0046872">
    <property type="term" value="F:metal ion binding"/>
    <property type="evidence" value="ECO:0007669"/>
    <property type="project" value="UniProtKB-KW"/>
</dbReference>
<evidence type="ECO:0000256" key="3">
    <source>
        <dbReference type="ARBA" id="ARBA00022692"/>
    </source>
</evidence>
<keyword evidence="6 9" id="KW-0472">Membrane</keyword>
<feature type="binding site" evidence="7">
    <location>
        <position position="37"/>
    </location>
    <ligand>
        <name>Ca(2+)</name>
        <dbReference type="ChEBI" id="CHEBI:29108"/>
    </ligand>
</feature>
<feature type="binding site" evidence="7">
    <location>
        <position position="50"/>
    </location>
    <ligand>
        <name>Ca(2+)</name>
        <dbReference type="ChEBI" id="CHEBI:29108"/>
    </ligand>
</feature>
<feature type="binding site" evidence="7">
    <location>
        <position position="39"/>
    </location>
    <ligand>
        <name>Ca(2+)</name>
        <dbReference type="ChEBI" id="CHEBI:29108"/>
    </ligand>
</feature>
<dbReference type="EMBL" id="VJMJ01000364">
    <property type="protein sequence ID" value="KAF0721787.1"/>
    <property type="molecule type" value="Genomic_DNA"/>
</dbReference>
<keyword evidence="11" id="KW-1185">Reference proteome</keyword>
<feature type="transmembrane region" description="Helical" evidence="9">
    <location>
        <begin position="75"/>
        <end position="100"/>
    </location>
</feature>
<dbReference type="GO" id="GO:0046514">
    <property type="term" value="P:ceramide catabolic process"/>
    <property type="evidence" value="ECO:0007669"/>
    <property type="project" value="TreeGrafter"/>
</dbReference>
<comment type="cofactor">
    <cofactor evidence="8">
        <name>Zn(2+)</name>
        <dbReference type="ChEBI" id="CHEBI:29105"/>
    </cofactor>
</comment>
<dbReference type="PANTHER" id="PTHR46187">
    <property type="entry name" value="ALKALINE CERAMIDASE 3"/>
    <property type="match status" value="1"/>
</dbReference>
<dbReference type="GO" id="GO:0046513">
    <property type="term" value="P:ceramide biosynthetic process"/>
    <property type="evidence" value="ECO:0007669"/>
    <property type="project" value="TreeGrafter"/>
</dbReference>
<feature type="transmembrane region" description="Helical" evidence="9">
    <location>
        <begin position="44"/>
        <end position="63"/>
    </location>
</feature>
<evidence type="ECO:0000256" key="6">
    <source>
        <dbReference type="ARBA" id="ARBA00023136"/>
    </source>
</evidence>
<sequence>MSTHNVSLVQALLGGAVVRPAEDAVGYWSPATAPINWCESDYEVSLFVAEFWNTITNLAYVVVGGAALRHRGLSIRLMCAAICCILTGIFSGLFHATLYLEHQRLDEVFENGILIFLCYDDKNGAMALAHFAIATAGILHIESIRFCEIHLVTMIFITIYKFAKAATNVPAVQRAIHISAAATAAGFASWLVDRTCCRLVSTPHGFFPFNLQLHAWWHIWTALALHQGFVASRLLSRLAKQD</sequence>
<dbReference type="AlphaFoldDB" id="A0A6G0W450"/>
<evidence type="ECO:0000256" key="7">
    <source>
        <dbReference type="PIRSR" id="PIRSR608901-1"/>
    </source>
</evidence>
<comment type="subcellular location">
    <subcellularLocation>
        <location evidence="1">Membrane</location>
        <topology evidence="1">Multi-pass membrane protein</topology>
    </subcellularLocation>
</comment>
<keyword evidence="4" id="KW-0378">Hydrolase</keyword>
<keyword evidence="5 9" id="KW-1133">Transmembrane helix</keyword>
<evidence type="ECO:0008006" key="12">
    <source>
        <dbReference type="Google" id="ProtNLM"/>
    </source>
</evidence>
<feature type="binding site" evidence="8">
    <location>
        <position position="214"/>
    </location>
    <ligand>
        <name>Zn(2+)</name>
        <dbReference type="ChEBI" id="CHEBI:29105"/>
        <note>catalytic</note>
    </ligand>
</feature>
<name>A0A6G0W450_9STRA</name>